<feature type="compositionally biased region" description="Low complexity" evidence="1">
    <location>
        <begin position="433"/>
        <end position="449"/>
    </location>
</feature>
<dbReference type="CDD" id="cd01029">
    <property type="entry name" value="TOPRIM_primases"/>
    <property type="match status" value="1"/>
</dbReference>
<feature type="region of interest" description="Disordered" evidence="1">
    <location>
        <begin position="1262"/>
        <end position="1316"/>
    </location>
</feature>
<reference evidence="2 3" key="1">
    <citation type="submission" date="2016-12" db="EMBL/GenBank/DDBJ databases">
        <authorList>
            <person name="Song W.-J."/>
            <person name="Kurnit D.M."/>
        </authorList>
    </citation>
    <scope>NUCLEOTIDE SEQUENCE [LARGE SCALE GENOMIC DNA]</scope>
    <source>
        <strain evidence="2 3">DSM 43162</strain>
    </source>
</reference>
<dbReference type="Gene3D" id="3.40.1360.10">
    <property type="match status" value="1"/>
</dbReference>
<dbReference type="EMBL" id="FRDM01000061">
    <property type="protein sequence ID" value="SHN88839.1"/>
    <property type="molecule type" value="Genomic_DNA"/>
</dbReference>
<feature type="region of interest" description="Disordered" evidence="1">
    <location>
        <begin position="1119"/>
        <end position="1145"/>
    </location>
</feature>
<feature type="non-terminal residue" evidence="2">
    <location>
        <position position="1481"/>
    </location>
</feature>
<feature type="region of interest" description="Disordered" evidence="1">
    <location>
        <begin position="800"/>
        <end position="822"/>
    </location>
</feature>
<evidence type="ECO:0008006" key="4">
    <source>
        <dbReference type="Google" id="ProtNLM"/>
    </source>
</evidence>
<dbReference type="Proteomes" id="UP000184428">
    <property type="component" value="Unassembled WGS sequence"/>
</dbReference>
<accession>A0A1M7V0U9</accession>
<evidence type="ECO:0000256" key="1">
    <source>
        <dbReference type="SAM" id="MobiDB-lite"/>
    </source>
</evidence>
<evidence type="ECO:0000313" key="2">
    <source>
        <dbReference type="EMBL" id="SHN88839.1"/>
    </source>
</evidence>
<gene>
    <name evidence="2" type="ORF">SAMN05660350_04829</name>
</gene>
<dbReference type="InterPro" id="IPR034154">
    <property type="entry name" value="TOPRIM_DnaG/twinkle"/>
</dbReference>
<protein>
    <recommendedName>
        <fullName evidence="4">Telomere-binding protein</fullName>
    </recommendedName>
</protein>
<feature type="region of interest" description="Disordered" evidence="1">
    <location>
        <begin position="427"/>
        <end position="467"/>
    </location>
</feature>
<evidence type="ECO:0000313" key="3">
    <source>
        <dbReference type="Proteomes" id="UP000184428"/>
    </source>
</evidence>
<dbReference type="RefSeq" id="WP_072921168.1">
    <property type="nucleotide sequence ID" value="NZ_FRDM01000061.1"/>
</dbReference>
<sequence length="1481" mass="157098">MVAALEANGPIKGYRGQHVFRALCPVHHDTSPSLGVRWVAGGGRGQVLLRCYSCNADFDDIIAALGLRATDLFDEPLPARPDRGSLGVRAGRSPAQRRGGQRRGKLGRLPRPIASRGEPSAPEPEHAWVQVETYPYTDAHGRVVQEVIREWCAACTPPHKAFRQLFVVGDRRLKRKPEGFAPVLYRLPQVLAAVAAGRAVWLLEGEKDVAAAEALGLVATTNAQGGRGFTAELASALRGADVRVVLDRDDTGWERGVAAHRELSAVGATVTLLLPAPTARKADFSDHVDAGHSLEQLLTVHVEEVAAWAAVAAVRSKATAVEQALAETQAQLAVAGESGESREAEAEEALRFARRWALEAEIRHEALDSALDAVQTRTAHTGTAWANEALTAAGELRRQATTAARAALQLVGQPVPPALQLAPLPEASTAAVGTPSPAASTPEAAGTPSQPVGRFARPDVGPVGDGAAISQPAFRIVDRQIVQVDRDKRRGKDADWDSEAAEQLKLVLGLDVQILEMEYLEDAVDVDVDLPRLRGRPARLQQAVLNPPAPAELSGLVLTFTHPASGERMQLRISADQWRDASWLESLPGQPDYDGKPAGLATLRRAIKAVSPDIAMTTRYRSTGWRQLPGVGWCYVHAGGGISAHGAQQVPVLLTGPLARYDLPDPSDDAAALRAAFTEHSAGMLTRLPPRVAAPLLGHVYRSALGPNPWVLALIGSPGSYKTSIASLAMHHWGELWDRRKPASSMSGNGDTLNALRIKLNAAKDALYWADDVAPTKDWLAAQKLLEEFARLVHNGEQRSRSTRDGLGVLDGTPPRSSALVTSEVMPRPGSGAQRMLVVPLQAEEVSLEALIAFDGEESRHGRALLMSSMLRWLAADLIGFKAHYATEGERYAQRLRADGEQVRQAEAMGAVWSGWCAMTDFLVQAAAITADEQEQLLARVDEALAQAVAATTDPDLPSRTGARVRELLCHALRSGLAYVEDVRTGEPPPWPLAGRLGWRRVAVGVDELARPRYKLEARGMRFGYVLHDPDGRDGCAQLLVDSTALEQVLKATAGTMADAVQLDRGTAIRALFDEGVLIAEERTGMTPRYTVQRTLHCEDRRQRVTALRLRALLGDPDEGGGMLPYDDGSGGGPDGDAAGNGVDGDGGGAAAGDAATALFGAAASEGCRQPGLASTAPIVDLTSPPQEQEHIVAQAFADAEGTRIVAEITADTAPCEACGQSCAVRFADHVLHIPCWGRSTAASRAAGPVLTWQTAPAPLAPAPVAPTPPPPVAATPAAIPPATAPAAAAQRSDPATTPSLHPGRPSPRRTPPAAASTFTAPAAVLHTDGVWLPDGNRHDLPAGLTHVGHLADLVHELGLGTQVTNWRSEPGQLWVTGAALAALGVDVAKIPADPTERVEAVYQLTRGAPLVELAQAEGWQLGGSGDGLRGWTRIWRGERRGVWIALIPAMNADLLETPVLADDPAPATLARRLALFAGQL</sequence>
<feature type="compositionally biased region" description="Low complexity" evidence="1">
    <location>
        <begin position="89"/>
        <end position="98"/>
    </location>
</feature>
<name>A0A1M7V0U9_9ACTN</name>
<organism evidence="2 3">
    <name type="scientific">Geodermatophilus obscurus</name>
    <dbReference type="NCBI Taxonomy" id="1861"/>
    <lineage>
        <taxon>Bacteria</taxon>
        <taxon>Bacillati</taxon>
        <taxon>Actinomycetota</taxon>
        <taxon>Actinomycetes</taxon>
        <taxon>Geodermatophilales</taxon>
        <taxon>Geodermatophilaceae</taxon>
        <taxon>Geodermatophilus</taxon>
    </lineage>
</organism>
<feature type="compositionally biased region" description="Basic residues" evidence="1">
    <location>
        <begin position="99"/>
        <end position="108"/>
    </location>
</feature>
<feature type="region of interest" description="Disordered" evidence="1">
    <location>
        <begin position="78"/>
        <end position="124"/>
    </location>
</feature>
<feature type="compositionally biased region" description="Pro residues" evidence="1">
    <location>
        <begin position="1262"/>
        <end position="1284"/>
    </location>
</feature>
<proteinExistence type="predicted"/>